<dbReference type="PANTHER" id="PTHR36849:SF1">
    <property type="entry name" value="CYTOPLASMIC PROTEIN"/>
    <property type="match status" value="1"/>
</dbReference>
<dbReference type="PANTHER" id="PTHR36849">
    <property type="entry name" value="CYTOPLASMIC PROTEIN-RELATED"/>
    <property type="match status" value="1"/>
</dbReference>
<name>A0A858QBW8_9GAMM</name>
<evidence type="ECO:0000313" key="2">
    <source>
        <dbReference type="Proteomes" id="UP000503004"/>
    </source>
</evidence>
<accession>A0A858QBW8</accession>
<dbReference type="InterPro" id="IPR052552">
    <property type="entry name" value="YeaO-like"/>
</dbReference>
<evidence type="ECO:0000313" key="1">
    <source>
        <dbReference type="EMBL" id="QJD31280.1"/>
    </source>
</evidence>
<proteinExistence type="predicted"/>
<reference evidence="2" key="1">
    <citation type="submission" date="2019-12" db="EMBL/GenBank/DDBJ databases">
        <authorList>
            <person name="Awala S.I."/>
            <person name="Rhee S.K."/>
        </authorList>
    </citation>
    <scope>NUCLEOTIDE SEQUENCE [LARGE SCALE GENOMIC DNA]</scope>
    <source>
        <strain evidence="2">IM1</strain>
    </source>
</reference>
<keyword evidence="2" id="KW-1185">Reference proteome</keyword>
<gene>
    <name evidence="1" type="ORF">GNH96_01705</name>
</gene>
<dbReference type="KEGG" id="metu:GNH96_01705"/>
<dbReference type="Proteomes" id="UP000503004">
    <property type="component" value="Chromosome"/>
</dbReference>
<dbReference type="Pfam" id="PF22752">
    <property type="entry name" value="DUF488-N3i"/>
    <property type="match status" value="1"/>
</dbReference>
<dbReference type="EMBL" id="CP046565">
    <property type="protein sequence ID" value="QJD31280.1"/>
    <property type="molecule type" value="Genomic_DNA"/>
</dbReference>
<protein>
    <submittedName>
        <fullName evidence="1">DUF488 family protein</fullName>
    </submittedName>
</protein>
<organism evidence="1 2">
    <name type="scientific">Methylococcus geothermalis</name>
    <dbReference type="NCBI Taxonomy" id="2681310"/>
    <lineage>
        <taxon>Bacteria</taxon>
        <taxon>Pseudomonadati</taxon>
        <taxon>Pseudomonadota</taxon>
        <taxon>Gammaproteobacteria</taxon>
        <taxon>Methylococcales</taxon>
        <taxon>Methylococcaceae</taxon>
        <taxon>Methylococcus</taxon>
    </lineage>
</organism>
<sequence length="121" mass="14242">MAIRLKRVYEERSPEDGERFLVERLWPRGMSRQSLALSAWLKDLAPTTELRRWYGHDPGKWEEFRHRYCLQLDRSPEALQSLLQACAHGTVTLLYSARDTERNSAVVLRDFLERQLGSDHT</sequence>
<dbReference type="AlphaFoldDB" id="A0A858QBW8"/>